<keyword evidence="9" id="KW-0812">Transmembrane</keyword>
<accession>E4WZ41</accession>
<dbReference type="OrthoDB" id="4713066at2759"/>
<dbReference type="SMART" id="SM00714">
    <property type="entry name" value="LITAF"/>
    <property type="match status" value="1"/>
</dbReference>
<dbReference type="GO" id="GO:0008270">
    <property type="term" value="F:zinc ion binding"/>
    <property type="evidence" value="ECO:0007669"/>
    <property type="project" value="TreeGrafter"/>
</dbReference>
<reference evidence="11" key="1">
    <citation type="journal article" date="2010" name="Science">
        <title>Plasticity of animal genome architecture unmasked by rapid evolution of a pelagic tunicate.</title>
        <authorList>
            <person name="Denoeud F."/>
            <person name="Henriet S."/>
            <person name="Mungpakdee S."/>
            <person name="Aury J.M."/>
            <person name="Da Silva C."/>
            <person name="Brinkmann H."/>
            <person name="Mikhaleva J."/>
            <person name="Olsen L.C."/>
            <person name="Jubin C."/>
            <person name="Canestro C."/>
            <person name="Bouquet J.M."/>
            <person name="Danks G."/>
            <person name="Poulain J."/>
            <person name="Campsteijn C."/>
            <person name="Adamski M."/>
            <person name="Cross I."/>
            <person name="Yadetie F."/>
            <person name="Muffato M."/>
            <person name="Louis A."/>
            <person name="Butcher S."/>
            <person name="Tsagkogeorga G."/>
            <person name="Konrad A."/>
            <person name="Singh S."/>
            <person name="Jensen M.F."/>
            <person name="Cong E.H."/>
            <person name="Eikeseth-Otteraa H."/>
            <person name="Noel B."/>
            <person name="Anthouard V."/>
            <person name="Porcel B.M."/>
            <person name="Kachouri-Lafond R."/>
            <person name="Nishino A."/>
            <person name="Ugolini M."/>
            <person name="Chourrout P."/>
            <person name="Nishida H."/>
            <person name="Aasland R."/>
            <person name="Huzurbazar S."/>
            <person name="Westhof E."/>
            <person name="Delsuc F."/>
            <person name="Lehrach H."/>
            <person name="Reinhardt R."/>
            <person name="Weissenbach J."/>
            <person name="Roy S.W."/>
            <person name="Artiguenave F."/>
            <person name="Postlethwait J.H."/>
            <person name="Manak J.R."/>
            <person name="Thompson E.M."/>
            <person name="Jaillon O."/>
            <person name="Du Pasquier L."/>
            <person name="Boudinot P."/>
            <person name="Liberles D.A."/>
            <person name="Volff J.N."/>
            <person name="Philippe H."/>
            <person name="Lenhard B."/>
            <person name="Roest Crollius H."/>
            <person name="Wincker P."/>
            <person name="Chourrout D."/>
        </authorList>
    </citation>
    <scope>NUCLEOTIDE SEQUENCE [LARGE SCALE GENOMIC DNA]</scope>
</reference>
<evidence type="ECO:0000256" key="1">
    <source>
        <dbReference type="ARBA" id="ARBA00004414"/>
    </source>
</evidence>
<feature type="transmembrane region" description="Helical" evidence="9">
    <location>
        <begin position="95"/>
        <end position="120"/>
    </location>
</feature>
<dbReference type="Pfam" id="PF10601">
    <property type="entry name" value="zf-LITAF-like"/>
    <property type="match status" value="1"/>
</dbReference>
<dbReference type="PANTHER" id="PTHR23292:SF46">
    <property type="entry name" value="LIPOPOLYSACCHARIDE-INDUCED TUMOR NECROSIS FACTOR-ALPHA FACTOR HOMOLOG"/>
    <property type="match status" value="1"/>
</dbReference>
<dbReference type="InParanoid" id="E4WZ41"/>
<evidence type="ECO:0000256" key="6">
    <source>
        <dbReference type="ARBA" id="ARBA00022833"/>
    </source>
</evidence>
<evidence type="ECO:0000256" key="4">
    <source>
        <dbReference type="ARBA" id="ARBA00005975"/>
    </source>
</evidence>
<keyword evidence="7 9" id="KW-0472">Membrane</keyword>
<keyword evidence="12" id="KW-1185">Reference proteome</keyword>
<feature type="compositionally biased region" description="Polar residues" evidence="8">
    <location>
        <begin position="10"/>
        <end position="21"/>
    </location>
</feature>
<feature type="domain" description="LITAF" evidence="10">
    <location>
        <begin position="58"/>
        <end position="142"/>
    </location>
</feature>
<comment type="similarity">
    <text evidence="4">Belongs to the CDIP1/LITAF family.</text>
</comment>
<dbReference type="GO" id="GO:0098574">
    <property type="term" value="C:cytoplasmic side of lysosomal membrane"/>
    <property type="evidence" value="ECO:0007669"/>
    <property type="project" value="TreeGrafter"/>
</dbReference>
<keyword evidence="9" id="KW-1133">Transmembrane helix</keyword>
<dbReference type="GO" id="GO:0005634">
    <property type="term" value="C:nucleus"/>
    <property type="evidence" value="ECO:0007669"/>
    <property type="project" value="TreeGrafter"/>
</dbReference>
<dbReference type="Proteomes" id="UP000001307">
    <property type="component" value="Unassembled WGS sequence"/>
</dbReference>
<evidence type="ECO:0000259" key="10">
    <source>
        <dbReference type="PROSITE" id="PS51837"/>
    </source>
</evidence>
<dbReference type="AlphaFoldDB" id="E4WZ41"/>
<dbReference type="PANTHER" id="PTHR23292">
    <property type="entry name" value="LIPOPOLYSACCHARIDE-INDUCED TUMOR NECROSIS FACTOR-ALPHA FACTOR"/>
    <property type="match status" value="1"/>
</dbReference>
<evidence type="ECO:0000256" key="3">
    <source>
        <dbReference type="ARBA" id="ARBA00004630"/>
    </source>
</evidence>
<keyword evidence="6" id="KW-0862">Zinc</keyword>
<evidence type="ECO:0000256" key="2">
    <source>
        <dbReference type="ARBA" id="ARBA00004481"/>
    </source>
</evidence>
<dbReference type="GO" id="GO:0098560">
    <property type="term" value="C:cytoplasmic side of late endosome membrane"/>
    <property type="evidence" value="ECO:0007669"/>
    <property type="project" value="TreeGrafter"/>
</dbReference>
<protein>
    <recommendedName>
        <fullName evidence="10">LITAF domain-containing protein</fullName>
    </recommendedName>
</protein>
<evidence type="ECO:0000313" key="12">
    <source>
        <dbReference type="Proteomes" id="UP000001307"/>
    </source>
</evidence>
<proteinExistence type="inferred from homology"/>
<dbReference type="InterPro" id="IPR037519">
    <property type="entry name" value="LITAF_fam"/>
</dbReference>
<evidence type="ECO:0000256" key="8">
    <source>
        <dbReference type="SAM" id="MobiDB-lite"/>
    </source>
</evidence>
<gene>
    <name evidence="11" type="ORF">GSOID_T00013189001</name>
</gene>
<comment type="subcellular location">
    <subcellularLocation>
        <location evidence="2">Endosome membrane</location>
        <topology evidence="2">Peripheral membrane protein</topology>
    </subcellularLocation>
    <subcellularLocation>
        <location evidence="1">Late endosome membrane</location>
    </subcellularLocation>
    <subcellularLocation>
        <location evidence="3">Lysosome membrane</location>
        <topology evidence="3">Peripheral membrane protein</topology>
        <orientation evidence="3">Cytoplasmic side</orientation>
    </subcellularLocation>
</comment>
<name>E4WZ41_OIKDI</name>
<dbReference type="EMBL" id="FN653019">
    <property type="protein sequence ID" value="CBY22436.1"/>
    <property type="molecule type" value="Genomic_DNA"/>
</dbReference>
<organism evidence="11">
    <name type="scientific">Oikopleura dioica</name>
    <name type="common">Tunicate</name>
    <dbReference type="NCBI Taxonomy" id="34765"/>
    <lineage>
        <taxon>Eukaryota</taxon>
        <taxon>Metazoa</taxon>
        <taxon>Chordata</taxon>
        <taxon>Tunicata</taxon>
        <taxon>Appendicularia</taxon>
        <taxon>Copelata</taxon>
        <taxon>Oikopleuridae</taxon>
        <taxon>Oikopleura</taxon>
    </lineage>
</organism>
<feature type="region of interest" description="Disordered" evidence="8">
    <location>
        <begin position="1"/>
        <end position="22"/>
    </location>
</feature>
<evidence type="ECO:0000256" key="5">
    <source>
        <dbReference type="ARBA" id="ARBA00022723"/>
    </source>
</evidence>
<keyword evidence="5" id="KW-0479">Metal-binding</keyword>
<evidence type="ECO:0000256" key="9">
    <source>
        <dbReference type="SAM" id="Phobius"/>
    </source>
</evidence>
<evidence type="ECO:0000313" key="11">
    <source>
        <dbReference type="EMBL" id="CBY22436.1"/>
    </source>
</evidence>
<dbReference type="PROSITE" id="PS51837">
    <property type="entry name" value="LITAF"/>
    <property type="match status" value="1"/>
</dbReference>
<dbReference type="InterPro" id="IPR006629">
    <property type="entry name" value="LITAF"/>
</dbReference>
<sequence>MGKLNPEVNPINQQTETSMYSAPNMPPPAYSEISSAPAISQQPAYAPGPPSAPTIPIIQQPRVILNPRFNNAPTFCTCPHCQFEGVSKTEHSTGVLAWIGCCCCLVFGGWCGCCLIPFCIQGLKNTTHKCHRCEKFIHTHKPL</sequence>
<evidence type="ECO:0000256" key="7">
    <source>
        <dbReference type="ARBA" id="ARBA00023136"/>
    </source>
</evidence>